<dbReference type="AlphaFoldDB" id="A0AAD8MXG3"/>
<protein>
    <submittedName>
        <fullName evidence="1">Uncharacterized protein</fullName>
    </submittedName>
</protein>
<proteinExistence type="predicted"/>
<accession>A0AAD8MXG3</accession>
<name>A0AAD8MXG3_9APIA</name>
<evidence type="ECO:0000313" key="2">
    <source>
        <dbReference type="Proteomes" id="UP001237642"/>
    </source>
</evidence>
<dbReference type="Proteomes" id="UP001237642">
    <property type="component" value="Unassembled WGS sequence"/>
</dbReference>
<keyword evidence="2" id="KW-1185">Reference proteome</keyword>
<sequence length="104" mass="12469">MGNMRLEIRDAKRYPWKELMRFGKKRGVSPRFIGPSEILKRVRKYTIDAQHMLEYEQEDIQPGLTYKEQLVEITDRKDQVQRGKVAKLVRGLWKNERWKNPPGI</sequence>
<reference evidence="1" key="2">
    <citation type="submission" date="2023-05" db="EMBL/GenBank/DDBJ databases">
        <authorList>
            <person name="Schelkunov M.I."/>
        </authorList>
    </citation>
    <scope>NUCLEOTIDE SEQUENCE</scope>
    <source>
        <strain evidence="1">Hsosn_3</strain>
        <tissue evidence="1">Leaf</tissue>
    </source>
</reference>
<gene>
    <name evidence="1" type="ORF">POM88_012596</name>
</gene>
<comment type="caution">
    <text evidence="1">The sequence shown here is derived from an EMBL/GenBank/DDBJ whole genome shotgun (WGS) entry which is preliminary data.</text>
</comment>
<organism evidence="1 2">
    <name type="scientific">Heracleum sosnowskyi</name>
    <dbReference type="NCBI Taxonomy" id="360622"/>
    <lineage>
        <taxon>Eukaryota</taxon>
        <taxon>Viridiplantae</taxon>
        <taxon>Streptophyta</taxon>
        <taxon>Embryophyta</taxon>
        <taxon>Tracheophyta</taxon>
        <taxon>Spermatophyta</taxon>
        <taxon>Magnoliopsida</taxon>
        <taxon>eudicotyledons</taxon>
        <taxon>Gunneridae</taxon>
        <taxon>Pentapetalae</taxon>
        <taxon>asterids</taxon>
        <taxon>campanulids</taxon>
        <taxon>Apiales</taxon>
        <taxon>Apiaceae</taxon>
        <taxon>Apioideae</taxon>
        <taxon>apioid superclade</taxon>
        <taxon>Tordylieae</taxon>
        <taxon>Tordyliinae</taxon>
        <taxon>Heracleum</taxon>
    </lineage>
</organism>
<dbReference type="EMBL" id="JAUIZM010000003">
    <property type="protein sequence ID" value="KAK1393540.1"/>
    <property type="molecule type" value="Genomic_DNA"/>
</dbReference>
<dbReference type="PANTHER" id="PTHR46148">
    <property type="entry name" value="CHROMO DOMAIN-CONTAINING PROTEIN"/>
    <property type="match status" value="1"/>
</dbReference>
<reference evidence="1" key="1">
    <citation type="submission" date="2023-02" db="EMBL/GenBank/DDBJ databases">
        <title>Genome of toxic invasive species Heracleum sosnowskyi carries increased number of genes despite the absence of recent whole-genome duplications.</title>
        <authorList>
            <person name="Schelkunov M."/>
            <person name="Shtratnikova V."/>
            <person name="Makarenko M."/>
            <person name="Klepikova A."/>
            <person name="Omelchenko D."/>
            <person name="Novikova G."/>
            <person name="Obukhova E."/>
            <person name="Bogdanov V."/>
            <person name="Penin A."/>
            <person name="Logacheva M."/>
        </authorList>
    </citation>
    <scope>NUCLEOTIDE SEQUENCE</scope>
    <source>
        <strain evidence="1">Hsosn_3</strain>
        <tissue evidence="1">Leaf</tissue>
    </source>
</reference>
<evidence type="ECO:0000313" key="1">
    <source>
        <dbReference type="EMBL" id="KAK1393540.1"/>
    </source>
</evidence>
<dbReference type="PANTHER" id="PTHR46148:SF57">
    <property type="entry name" value="OS12G0499874 PROTEIN"/>
    <property type="match status" value="1"/>
</dbReference>